<comment type="caution">
    <text evidence="2">The sequence shown here is derived from an EMBL/GenBank/DDBJ whole genome shotgun (WGS) entry which is preliminary data.</text>
</comment>
<feature type="region of interest" description="Disordered" evidence="1">
    <location>
        <begin position="45"/>
        <end position="68"/>
    </location>
</feature>
<accession>A0AAN8I2P8</accession>
<name>A0AAN8I2P8_CHAGU</name>
<dbReference type="Proteomes" id="UP001331515">
    <property type="component" value="Unassembled WGS sequence"/>
</dbReference>
<sequence>MYILTSGAHCSPGSGSEDQIGLSVIMMNERGVSIRPVLRSVTPPEITAGSEVSGSNSCWTEEDRGLKV</sequence>
<protein>
    <submittedName>
        <fullName evidence="2">Uncharacterized protein</fullName>
    </submittedName>
</protein>
<keyword evidence="3" id="KW-1185">Reference proteome</keyword>
<reference evidence="2 3" key="1">
    <citation type="journal article" date="2023" name="Mol. Biol. Evol.">
        <title>Genomics of Secondarily Temperate Adaptation in the Only Non-Antarctic Icefish.</title>
        <authorList>
            <person name="Rivera-Colon A.G."/>
            <person name="Rayamajhi N."/>
            <person name="Minhas B.F."/>
            <person name="Madrigal G."/>
            <person name="Bilyk K.T."/>
            <person name="Yoon V."/>
            <person name="Hune M."/>
            <person name="Gregory S."/>
            <person name="Cheng C.H.C."/>
            <person name="Catchen J.M."/>
        </authorList>
    </citation>
    <scope>NUCLEOTIDE SEQUENCE [LARGE SCALE GENOMIC DNA]</scope>
    <source>
        <tissue evidence="2">White muscle</tissue>
    </source>
</reference>
<evidence type="ECO:0000313" key="2">
    <source>
        <dbReference type="EMBL" id="KAK5936307.1"/>
    </source>
</evidence>
<dbReference type="AlphaFoldDB" id="A0AAN8I2P8"/>
<evidence type="ECO:0000256" key="1">
    <source>
        <dbReference type="SAM" id="MobiDB-lite"/>
    </source>
</evidence>
<dbReference type="EMBL" id="JAURVH010000036">
    <property type="protein sequence ID" value="KAK5936307.1"/>
    <property type="molecule type" value="Genomic_DNA"/>
</dbReference>
<gene>
    <name evidence="2" type="ORF">CgunFtcFv8_027856</name>
</gene>
<evidence type="ECO:0000313" key="3">
    <source>
        <dbReference type="Proteomes" id="UP001331515"/>
    </source>
</evidence>
<feature type="compositionally biased region" description="Polar residues" evidence="1">
    <location>
        <begin position="50"/>
        <end position="59"/>
    </location>
</feature>
<organism evidence="2 3">
    <name type="scientific">Champsocephalus gunnari</name>
    <name type="common">Mackerel icefish</name>
    <dbReference type="NCBI Taxonomy" id="52237"/>
    <lineage>
        <taxon>Eukaryota</taxon>
        <taxon>Metazoa</taxon>
        <taxon>Chordata</taxon>
        <taxon>Craniata</taxon>
        <taxon>Vertebrata</taxon>
        <taxon>Euteleostomi</taxon>
        <taxon>Actinopterygii</taxon>
        <taxon>Neopterygii</taxon>
        <taxon>Teleostei</taxon>
        <taxon>Neoteleostei</taxon>
        <taxon>Acanthomorphata</taxon>
        <taxon>Eupercaria</taxon>
        <taxon>Perciformes</taxon>
        <taxon>Notothenioidei</taxon>
        <taxon>Channichthyidae</taxon>
        <taxon>Champsocephalus</taxon>
    </lineage>
</organism>
<proteinExistence type="predicted"/>